<feature type="non-terminal residue" evidence="3">
    <location>
        <position position="1"/>
    </location>
</feature>
<dbReference type="PANTHER" id="PTHR36812">
    <property type="entry name" value="NEUROFILAMENT TRIPLET M PROTEIN-LIKE PROTEIN"/>
    <property type="match status" value="1"/>
</dbReference>
<evidence type="ECO:0000313" key="3">
    <source>
        <dbReference type="EMBL" id="KAG7172722.1"/>
    </source>
</evidence>
<feature type="region of interest" description="Disordered" evidence="1">
    <location>
        <begin position="375"/>
        <end position="404"/>
    </location>
</feature>
<feature type="compositionally biased region" description="Low complexity" evidence="1">
    <location>
        <begin position="920"/>
        <end position="929"/>
    </location>
</feature>
<accession>A0A8J5N3W1</accession>
<keyword evidence="4" id="KW-1185">Reference proteome</keyword>
<feature type="compositionally biased region" description="Basic and acidic residues" evidence="1">
    <location>
        <begin position="1657"/>
        <end position="1668"/>
    </location>
</feature>
<feature type="compositionally biased region" description="Basic and acidic residues" evidence="1">
    <location>
        <begin position="21"/>
        <end position="34"/>
    </location>
</feature>
<name>A0A8J5N3W1_HOMAM</name>
<reference evidence="3" key="1">
    <citation type="journal article" date="2021" name="Sci. Adv.">
        <title>The American lobster genome reveals insights on longevity, neural, and immune adaptations.</title>
        <authorList>
            <person name="Polinski J.M."/>
            <person name="Zimin A.V."/>
            <person name="Clark K.F."/>
            <person name="Kohn A.B."/>
            <person name="Sadowski N."/>
            <person name="Timp W."/>
            <person name="Ptitsyn A."/>
            <person name="Khanna P."/>
            <person name="Romanova D.Y."/>
            <person name="Williams P."/>
            <person name="Greenwood S.J."/>
            <person name="Moroz L.L."/>
            <person name="Walt D.R."/>
            <person name="Bodnar A.G."/>
        </authorList>
    </citation>
    <scope>NUCLEOTIDE SEQUENCE</scope>
    <source>
        <strain evidence="3">GMGI-L3</strain>
    </source>
</reference>
<feature type="compositionally biased region" description="Low complexity" evidence="1">
    <location>
        <begin position="960"/>
        <end position="976"/>
    </location>
</feature>
<feature type="compositionally biased region" description="Basic and acidic residues" evidence="1">
    <location>
        <begin position="234"/>
        <end position="245"/>
    </location>
</feature>
<evidence type="ECO:0000313" key="4">
    <source>
        <dbReference type="Proteomes" id="UP000747542"/>
    </source>
</evidence>
<gene>
    <name evidence="3" type="primary">Mga-L</name>
    <name evidence="3" type="ORF">Hamer_G006949</name>
</gene>
<feature type="region of interest" description="Disordered" evidence="1">
    <location>
        <begin position="1"/>
        <end position="115"/>
    </location>
</feature>
<feature type="compositionally biased region" description="Basic and acidic residues" evidence="1">
    <location>
        <begin position="982"/>
        <end position="993"/>
    </location>
</feature>
<feature type="compositionally biased region" description="Basic and acidic residues" evidence="1">
    <location>
        <begin position="1446"/>
        <end position="1475"/>
    </location>
</feature>
<feature type="compositionally biased region" description="Basic and acidic residues" evidence="1">
    <location>
        <begin position="1502"/>
        <end position="1513"/>
    </location>
</feature>
<feature type="region of interest" description="Disordered" evidence="1">
    <location>
        <begin position="2624"/>
        <end position="2652"/>
    </location>
</feature>
<feature type="compositionally biased region" description="Polar residues" evidence="1">
    <location>
        <begin position="811"/>
        <end position="825"/>
    </location>
</feature>
<proteinExistence type="predicted"/>
<feature type="region of interest" description="Disordered" evidence="1">
    <location>
        <begin position="1601"/>
        <end position="1675"/>
    </location>
</feature>
<feature type="region of interest" description="Disordered" evidence="1">
    <location>
        <begin position="137"/>
        <end position="183"/>
    </location>
</feature>
<comment type="caution">
    <text evidence="3">The sequence shown here is derived from an EMBL/GenBank/DDBJ whole genome shotgun (WGS) entry which is preliminary data.</text>
</comment>
<feature type="compositionally biased region" description="Basic and acidic residues" evidence="1">
    <location>
        <begin position="1393"/>
        <end position="1409"/>
    </location>
</feature>
<dbReference type="Proteomes" id="UP000747542">
    <property type="component" value="Unassembled WGS sequence"/>
</dbReference>
<feature type="compositionally biased region" description="Basic and acidic residues" evidence="1">
    <location>
        <begin position="88"/>
        <end position="99"/>
    </location>
</feature>
<dbReference type="Pfam" id="PF16059">
    <property type="entry name" value="MGA_dom"/>
    <property type="match status" value="1"/>
</dbReference>
<feature type="compositionally biased region" description="Basic and acidic residues" evidence="1">
    <location>
        <begin position="1483"/>
        <end position="1495"/>
    </location>
</feature>
<feature type="compositionally biased region" description="Basic and acidic residues" evidence="1">
    <location>
        <begin position="1530"/>
        <end position="1558"/>
    </location>
</feature>
<feature type="compositionally biased region" description="Basic and acidic residues" evidence="1">
    <location>
        <begin position="298"/>
        <end position="330"/>
    </location>
</feature>
<feature type="region of interest" description="Disordered" evidence="1">
    <location>
        <begin position="1390"/>
        <end position="1409"/>
    </location>
</feature>
<feature type="compositionally biased region" description="Low complexity" evidence="1">
    <location>
        <begin position="1143"/>
        <end position="1155"/>
    </location>
</feature>
<evidence type="ECO:0000259" key="2">
    <source>
        <dbReference type="Pfam" id="PF16059"/>
    </source>
</evidence>
<feature type="region of interest" description="Disordered" evidence="1">
    <location>
        <begin position="876"/>
        <end position="1026"/>
    </location>
</feature>
<feature type="non-terminal residue" evidence="3">
    <location>
        <position position="2695"/>
    </location>
</feature>
<feature type="region of interest" description="Disordered" evidence="1">
    <location>
        <begin position="214"/>
        <end position="360"/>
    </location>
</feature>
<feature type="compositionally biased region" description="Polar residues" evidence="1">
    <location>
        <begin position="77"/>
        <end position="86"/>
    </location>
</feature>
<feature type="compositionally biased region" description="Basic residues" evidence="1">
    <location>
        <begin position="1111"/>
        <end position="1134"/>
    </location>
</feature>
<feature type="region of interest" description="Disordered" evidence="1">
    <location>
        <begin position="2562"/>
        <end position="2608"/>
    </location>
</feature>
<feature type="region of interest" description="Disordered" evidence="1">
    <location>
        <begin position="776"/>
        <end position="843"/>
    </location>
</feature>
<organism evidence="3 4">
    <name type="scientific">Homarus americanus</name>
    <name type="common">American lobster</name>
    <dbReference type="NCBI Taxonomy" id="6706"/>
    <lineage>
        <taxon>Eukaryota</taxon>
        <taxon>Metazoa</taxon>
        <taxon>Ecdysozoa</taxon>
        <taxon>Arthropoda</taxon>
        <taxon>Crustacea</taxon>
        <taxon>Multicrustacea</taxon>
        <taxon>Malacostraca</taxon>
        <taxon>Eumalacostraca</taxon>
        <taxon>Eucarida</taxon>
        <taxon>Decapoda</taxon>
        <taxon>Pleocyemata</taxon>
        <taxon>Astacidea</taxon>
        <taxon>Nephropoidea</taxon>
        <taxon>Nephropidae</taxon>
        <taxon>Homarus</taxon>
    </lineage>
</organism>
<feature type="compositionally biased region" description="Polar residues" evidence="1">
    <location>
        <begin position="567"/>
        <end position="583"/>
    </location>
</feature>
<feature type="region of interest" description="Disordered" evidence="1">
    <location>
        <begin position="561"/>
        <end position="615"/>
    </location>
</feature>
<dbReference type="InterPro" id="IPR032060">
    <property type="entry name" value="MGA_dom"/>
</dbReference>
<feature type="region of interest" description="Disordered" evidence="1">
    <location>
        <begin position="1101"/>
        <end position="1158"/>
    </location>
</feature>
<protein>
    <submittedName>
        <fullName evidence="3">MAX-associated protein-like</fullName>
    </submittedName>
</protein>
<feature type="compositionally biased region" description="Polar residues" evidence="1">
    <location>
        <begin position="995"/>
        <end position="1021"/>
    </location>
</feature>
<feature type="compositionally biased region" description="Polar residues" evidence="1">
    <location>
        <begin position="343"/>
        <end position="360"/>
    </location>
</feature>
<evidence type="ECO:0000256" key="1">
    <source>
        <dbReference type="SAM" id="MobiDB-lite"/>
    </source>
</evidence>
<feature type="compositionally biased region" description="Basic and acidic residues" evidence="1">
    <location>
        <begin position="1601"/>
        <end position="1628"/>
    </location>
</feature>
<sequence length="2695" mass="297372">EQRRVIMSDSGICNSPGRQRRSTERSRENIREYVKLLGKKVSDSSSGPKSPRSLKEGKSPVGSTSSKLQSDEEQLEGESSPTQLSSPGRKELSLKEKVMKKASISPGKSPKAKRKLETEIISTFGLDFVCDDEVNENLDDSKMENQPLDVTDKVTSGEKSIMADEGSVSSLEKHEETKQNSQNLKEGKDAICVISNTDLTQGFCGFDTKVQSQQKGKEASKVSSTITPIKKSTPKSEKTEAKSDSPPDLVLFLKEGRGRAQNWTDPPTLDPESIATRRRTRVPEDLKALALSKMKCTMQDKNKKDSKEVQKKDGKKDKKNKVMDTPESLKRLAQHYPIKDSGKSSSTNKQESHESTTSNEIKILKKVIAKNITESESKTKLSESSSSSDDGLESNIVKRQKRKKKAMYDVPSAIMVDITKDDQVLQSSKEAQISKTSYLNLDNILHQVSENKAESRIPVVIMSNSEKVDREIKAMPRSKKKGECDGQADKAVLKMALSQKSSGIDIKYIKGYSLVESRASSKHKQKDLKCFKEAFRITELKPGESGLDISQRNVIDDVLTTKENTDNCDNNPRQSDVSEVSQINEDDIPTKLQDPRNNDTEGNNPVPKLANSSSATTSNAVFTSSLLTPGVSSPHKPPLVVSVADFLSLRLATVNSGASTFSPRKLNLKLPSLKGMTAEQILKNTIGIGKDSLIIKGGILNSVPKTILNTGDERSQTPQNATNQQCTLSSQRGPLLDYTDIETEEVVVGGETDDSSGQTLNVGELSTEISLLATEELDSSSEDDSNKAPEPLPTVKKEMMSPEGRVALDHSYSSGSLEKTKGSNSARKKSPVTYEKSLTPRPVYSSASLAKRSLDIMMHNDKINILRQMSQIFNHEKPVQPDTDNTVSSSDGEGEEDVKENQNKSDSTTQNKTGKKRKTSSNTENNNTNVREHLIESSDNDGILETSSSSRAVSKDLTELDTASSSLTTSSKVDASPSKIMVHSDEDIAREENTPEQSENVPKDFSNSCVDSENGDETNPSDMCVTPKKNTKRIVTADSPFLGFPDPSTKVHHVPVYSVAPDEMIHVQSHVGPGGEVVDIVDGFAFISFNTQEEMTAYTHKQNTRGERGHHPWLKKKRKKRKKLLIRSKKHQHLGKHEAQDMSESSSQLSKEISSNDTGAFARATEEGVTRLDDDGIPQDNKTLQIPAQVPESILMESHSSESFDTSNVQASNGDTVSDSVHQYEEVNAIDILYPKEKYKYYYNKELCKETKADGSNVFVRRAGKLVPLTSVFKSHKPPVGESSNKKTVELVYIYDKGKLLTLGGSLTKINPSNSDSVRARVVLPVGIPPILKGEIVQTRAKEVQAVEINEDMAKFALSALQSPNPREERLIKACNNDETPVVAEADVSVPQDKNDKTDCAEKCEEKEPNAKVPENVLLVPTKRNILDIIAAKLAMSDEESDEKEEEKTLNTTEKAENIAEKVKNSEEKDGKENNSENTTTVGDKETKKDMETKSTVECVMTDEKLEMKKEDLVVESPTQKIVDPEEQQIDEKCKPETEDKDVTALNNSKDENKVKDEASEDGVTEETTNKNTDVDTKELNKVTGELAIKDEKDQIKDLVETEKELKENNSMETTDKADTKEVAEELKNISSNEDDFENVPCALKTESEGNSSSSQEEIKEENADKKQVTSVPEVAETNKTEDIIAQKAGGKSRVFKKNMYRFPSLSREMKRLNMNFVKYVPQEHTPEEEMTKESGPKEDCNNEHCKLGCVCDSLTCRRRIMDHCGRMECMFECTCRDENWKHSVSGTGRTMNAVSIFNLDREQNEGLAVREKDFKRTVIQTGSEVILVGAERKKRERKIPGRYRDSAMWTGTDYVAVNSPNASEPELTTLPELPSIPLAEASRYIKSFRLNVPWYDIKGISIWCMDHSCYDCRCLKDPSFSDCSKEETHKKNEILTSNDHFPNTSSALDAFEEALREKTGEGLISPQESEVVHVIPQKKACCTIVNVIVNNAEARRRYSWKLKDWYHTVEEHCARTTGYSKQTVSEETKHLTLVGVAAREITPEQMVETVVKSLRQPKEKQPLLQNGGNFVSIMEDSHILQNALGVTSEHGELKTDKPKTVQGTVPLVDLTVSSNVDGKDSSPVLGRILKQPKTKSKKANFDSSKDMKILEKRRISGSFDISSVSPSAKRSRQEDIIRQPALSLGSLSSSVESVCQDENKAALTTERECEGVAILDGKRRLKRPLSLLEMMVAEERRGELELDLSNNLPGNALLVAEARFRKLINMNIIGVIGINKAGRCIIGTVDSLESLSMMQRIHNMISNSTLDVGPNMREIFFPPPYVGTRPRFVMIRCDINCKWEIVGVVQKKGPSKTSRPHEQKTRIGLMNKSSSFVPQVIDLEEEEKQKEQEKTEKPDVVVLHSEKEKPDVVNDLLSLEKDSGAWEGSLPLITGVHSVSDSNMAELIGSPERGSNDSVEMPPCQSSLSESKQPFTTKALPDLVPIFASSVEEYNREISQVKESMEAQNVLPVSTISTGSCEQEQQAYIATTAASAVTKTTNSLFTPVTSTPGMRTFTLNQSSGRVFGDLPAEGSSPLTSHTEASPVLPQGCSPQPAVLGSGPSGKSSVIPPKVIPGSSHYILSIPESSSSVKDDADSSVSRPSDIPPQNKSLLSPILPANTPVCIAPQTKVGECSSTVVSQNLAGPSMPNSKMLYIP</sequence>
<dbReference type="EMBL" id="JAHLQT010010484">
    <property type="protein sequence ID" value="KAG7172722.1"/>
    <property type="molecule type" value="Genomic_DNA"/>
</dbReference>
<feature type="domain" description="MGA conserved" evidence="2">
    <location>
        <begin position="1738"/>
        <end position="1778"/>
    </location>
</feature>
<feature type="compositionally biased region" description="Polar residues" evidence="1">
    <location>
        <begin position="882"/>
        <end position="891"/>
    </location>
</feature>
<dbReference type="PANTHER" id="PTHR36812:SF9">
    <property type="entry name" value="MYB-LIKE PROTEIN X ISOFORM X1"/>
    <property type="match status" value="1"/>
</dbReference>
<feature type="region of interest" description="Disordered" evidence="1">
    <location>
        <begin position="2446"/>
        <end position="2471"/>
    </location>
</feature>
<feature type="region of interest" description="Disordered" evidence="1">
    <location>
        <begin position="1436"/>
        <end position="1577"/>
    </location>
</feature>
<feature type="compositionally biased region" description="Polar residues" evidence="1">
    <location>
        <begin position="2461"/>
        <end position="2471"/>
    </location>
</feature>